<evidence type="ECO:0000256" key="3">
    <source>
        <dbReference type="ARBA" id="ARBA00023002"/>
    </source>
</evidence>
<sequence>GLHAIAAGRGQSLAQLAIAWVLREQSQGAPVTSALIGASSVRQLEDSLAAIDRLDFTTEELQAIDEYAVDSDINLWANALKA</sequence>
<dbReference type="AlphaFoldDB" id="A0A2S5IXL7"/>
<dbReference type="SUPFAM" id="SSF51430">
    <property type="entry name" value="NAD(P)-linked oxidoreductase"/>
    <property type="match status" value="1"/>
</dbReference>
<feature type="domain" description="NADP-dependent oxidoreductase" evidence="4">
    <location>
        <begin position="2"/>
        <end position="67"/>
    </location>
</feature>
<gene>
    <name evidence="6" type="ORF">C4K88_03855</name>
    <name evidence="5" type="ORF">C4K88_11460</name>
</gene>
<proteinExistence type="inferred from homology"/>
<evidence type="ECO:0000259" key="4">
    <source>
        <dbReference type="Pfam" id="PF00248"/>
    </source>
</evidence>
<reference evidence="5" key="2">
    <citation type="submission" date="2018-02" db="EMBL/GenBank/DDBJ databases">
        <authorList>
            <person name="Cohen D.B."/>
            <person name="Kent A.D."/>
        </authorList>
    </citation>
    <scope>NUCLEOTIDE SEQUENCE</scope>
    <source>
        <strain evidence="5">Tp2</strain>
    </source>
</reference>
<dbReference type="PANTHER" id="PTHR43150:SF4">
    <property type="entry name" value="L-GLYCERALDEHYDE 3-PHOSPHATE REDUCTASE"/>
    <property type="match status" value="1"/>
</dbReference>
<comment type="similarity">
    <text evidence="1">Belongs to the shaker potassium channel beta subunit family.</text>
</comment>
<organism evidence="5 7">
    <name type="scientific">Arthrobacter pityocampae</name>
    <dbReference type="NCBI Taxonomy" id="547334"/>
    <lineage>
        <taxon>Bacteria</taxon>
        <taxon>Bacillati</taxon>
        <taxon>Actinomycetota</taxon>
        <taxon>Actinomycetes</taxon>
        <taxon>Micrococcales</taxon>
        <taxon>Micrococcaceae</taxon>
        <taxon>Arthrobacter</taxon>
    </lineage>
</organism>
<evidence type="ECO:0000313" key="7">
    <source>
        <dbReference type="Proteomes" id="UP000239297"/>
    </source>
</evidence>
<dbReference type="InterPro" id="IPR036812">
    <property type="entry name" value="NAD(P)_OxRdtase_dom_sf"/>
</dbReference>
<name>A0A2S5IXL7_9MICC</name>
<dbReference type="GO" id="GO:0051596">
    <property type="term" value="P:methylglyoxal catabolic process"/>
    <property type="evidence" value="ECO:0007669"/>
    <property type="project" value="TreeGrafter"/>
</dbReference>
<dbReference type="Pfam" id="PF00248">
    <property type="entry name" value="Aldo_ket_red"/>
    <property type="match status" value="1"/>
</dbReference>
<evidence type="ECO:0000313" key="5">
    <source>
        <dbReference type="EMBL" id="PPB49293.1"/>
    </source>
</evidence>
<feature type="non-terminal residue" evidence="5">
    <location>
        <position position="1"/>
    </location>
</feature>
<accession>A0A2S5IXL7</accession>
<dbReference type="EMBL" id="PRKW01000004">
    <property type="protein sequence ID" value="PPB49293.1"/>
    <property type="molecule type" value="Genomic_DNA"/>
</dbReference>
<keyword evidence="7" id="KW-1185">Reference proteome</keyword>
<dbReference type="RefSeq" id="WP_174705204.1">
    <property type="nucleotide sequence ID" value="NZ_PRKW01000001.1"/>
</dbReference>
<dbReference type="EMBL" id="PRKW01000001">
    <property type="protein sequence ID" value="PPB50997.1"/>
    <property type="molecule type" value="Genomic_DNA"/>
</dbReference>
<protein>
    <submittedName>
        <fullName evidence="5">Aldo/keto reductase</fullName>
    </submittedName>
</protein>
<keyword evidence="3" id="KW-0560">Oxidoreductase</keyword>
<dbReference type="PANTHER" id="PTHR43150">
    <property type="entry name" value="HYPERKINETIC, ISOFORM M"/>
    <property type="match status" value="1"/>
</dbReference>
<reference evidence="5 7" key="1">
    <citation type="journal article" date="2014" name="Int. J. Syst. Evol. Microbiol.">
        <title>Arthrobacter pityocampae sp. nov., isolated from Thaumetopoea pityocampa (Lep., Thaumetopoeidae).</title>
        <authorList>
            <person name="Ince I.A."/>
            <person name="Demirbag Z."/>
            <person name="Kati H."/>
        </authorList>
    </citation>
    <scope>NUCLEOTIDE SEQUENCE [LARGE SCALE GENOMIC DNA]</scope>
    <source>
        <strain evidence="5 7">Tp2</strain>
    </source>
</reference>
<keyword evidence="2" id="KW-0521">NADP</keyword>
<dbReference type="InterPro" id="IPR023210">
    <property type="entry name" value="NADP_OxRdtase_dom"/>
</dbReference>
<comment type="caution">
    <text evidence="5">The sequence shown here is derived from an EMBL/GenBank/DDBJ whole genome shotgun (WGS) entry which is preliminary data.</text>
</comment>
<evidence type="ECO:0000256" key="1">
    <source>
        <dbReference type="ARBA" id="ARBA00006515"/>
    </source>
</evidence>
<dbReference type="GO" id="GO:0016491">
    <property type="term" value="F:oxidoreductase activity"/>
    <property type="evidence" value="ECO:0007669"/>
    <property type="project" value="UniProtKB-KW"/>
</dbReference>
<evidence type="ECO:0000313" key="6">
    <source>
        <dbReference type="EMBL" id="PPB50997.1"/>
    </source>
</evidence>
<dbReference type="InterPro" id="IPR005399">
    <property type="entry name" value="K_chnl_volt-dep_bsu_KCNAB-rel"/>
</dbReference>
<dbReference type="Gene3D" id="3.20.20.100">
    <property type="entry name" value="NADP-dependent oxidoreductase domain"/>
    <property type="match status" value="1"/>
</dbReference>
<evidence type="ECO:0000256" key="2">
    <source>
        <dbReference type="ARBA" id="ARBA00022857"/>
    </source>
</evidence>
<dbReference type="Proteomes" id="UP000239297">
    <property type="component" value="Unassembled WGS sequence"/>
</dbReference>